<dbReference type="GO" id="GO:0004767">
    <property type="term" value="F:sphingomyelin phosphodiesterase activity"/>
    <property type="evidence" value="ECO:0007669"/>
    <property type="project" value="UniProtKB-EC"/>
</dbReference>
<dbReference type="OrthoDB" id="40902at2759"/>
<reference evidence="6" key="1">
    <citation type="submission" date="2019-12" db="EMBL/GenBank/DDBJ databases">
        <title>Genome sequence of Babesia ovis.</title>
        <authorList>
            <person name="Yamagishi J."/>
            <person name="Sevinc F."/>
            <person name="Xuan X."/>
        </authorList>
    </citation>
    <scope>NUCLEOTIDE SEQUENCE</scope>
    <source>
        <strain evidence="6">Selcuk</strain>
    </source>
</reference>
<keyword evidence="6" id="KW-0540">Nuclease</keyword>
<dbReference type="SUPFAM" id="SSF56219">
    <property type="entry name" value="DNase I-like"/>
    <property type="match status" value="1"/>
</dbReference>
<gene>
    <name evidence="6" type="ORF">BaOVIS_012610</name>
</gene>
<dbReference type="GO" id="GO:0004527">
    <property type="term" value="F:exonuclease activity"/>
    <property type="evidence" value="ECO:0007669"/>
    <property type="project" value="UniProtKB-KW"/>
</dbReference>
<evidence type="ECO:0000256" key="2">
    <source>
        <dbReference type="ARBA" id="ARBA00012369"/>
    </source>
</evidence>
<evidence type="ECO:0000313" key="6">
    <source>
        <dbReference type="EMBL" id="GFE53857.1"/>
    </source>
</evidence>
<accession>A0A9W5T9L1</accession>
<protein>
    <recommendedName>
        <fullName evidence="2">sphingomyelin phosphodiesterase</fullName>
        <ecNumber evidence="2">3.1.4.12</ecNumber>
    </recommendedName>
</protein>
<dbReference type="InterPro" id="IPR036691">
    <property type="entry name" value="Endo/exonu/phosph_ase_sf"/>
</dbReference>
<feature type="domain" description="Endonuclease/exonuclease/phosphatase" evidence="5">
    <location>
        <begin position="10"/>
        <end position="309"/>
    </location>
</feature>
<comment type="similarity">
    <text evidence="1">Belongs to the neutral sphingomyelinase family.</text>
</comment>
<dbReference type="PANTHER" id="PTHR16320">
    <property type="entry name" value="SPHINGOMYELINASE FAMILY MEMBER"/>
    <property type="match status" value="1"/>
</dbReference>
<evidence type="ECO:0000259" key="5">
    <source>
        <dbReference type="Pfam" id="PF03372"/>
    </source>
</evidence>
<dbReference type="Gene3D" id="3.60.10.10">
    <property type="entry name" value="Endonuclease/exonuclease/phosphatase"/>
    <property type="match status" value="1"/>
</dbReference>
<dbReference type="InterPro" id="IPR005135">
    <property type="entry name" value="Endo/exonuclease/phosphatase"/>
</dbReference>
<organism evidence="6 7">
    <name type="scientific">Babesia ovis</name>
    <dbReference type="NCBI Taxonomy" id="5869"/>
    <lineage>
        <taxon>Eukaryota</taxon>
        <taxon>Sar</taxon>
        <taxon>Alveolata</taxon>
        <taxon>Apicomplexa</taxon>
        <taxon>Aconoidasida</taxon>
        <taxon>Piroplasmida</taxon>
        <taxon>Babesiidae</taxon>
        <taxon>Babesia</taxon>
    </lineage>
</organism>
<comment type="caution">
    <text evidence="6">The sequence shown here is derived from an EMBL/GenBank/DDBJ whole genome shotgun (WGS) entry which is preliminary data.</text>
</comment>
<dbReference type="GO" id="GO:0005576">
    <property type="term" value="C:extracellular region"/>
    <property type="evidence" value="ECO:0007669"/>
    <property type="project" value="InterPro"/>
</dbReference>
<dbReference type="PANTHER" id="PTHR16320:SF23">
    <property type="entry name" value="SPHINGOMYELINASE C 1"/>
    <property type="match status" value="1"/>
</dbReference>
<sequence length="318" mass="36045">MTSLQTVRVMSYNVEGIPAFAWPQIDHDVRTSSIAKYILAIVKKYKVDVLILQEVFTFGLYNKIKDELSGFMQNTGVIKHASCKSSIMRCIDFLLQKFNLFTSGIVIFSKYPIVNKERMLYSHGIYMDAYSGKGAIAARLSVNGRPLDVIGTHLQSWEDDEAHEIRKKQVAELTQWLGETIGNYSKRGPGDTQPYTPMVLAGDLNCSVKDQKELFEQLLHILEDKVQESFGSYTPQATYSTLTNDFCAFQNKPNVYNHVYDYILKDPRSALLEPQTVIRDKLEVPLLVERIDKSTGAAEHSEMYNVSDHLPIMVTIGI</sequence>
<evidence type="ECO:0000256" key="3">
    <source>
        <dbReference type="ARBA" id="ARBA00022729"/>
    </source>
</evidence>
<dbReference type="EC" id="3.1.4.12" evidence="2"/>
<dbReference type="EMBL" id="BLIY01000008">
    <property type="protein sequence ID" value="GFE53857.1"/>
    <property type="molecule type" value="Genomic_DNA"/>
</dbReference>
<dbReference type="Proteomes" id="UP001057455">
    <property type="component" value="Unassembled WGS sequence"/>
</dbReference>
<dbReference type="AlphaFoldDB" id="A0A9W5T9L1"/>
<proteinExistence type="inferred from homology"/>
<keyword evidence="7" id="KW-1185">Reference proteome</keyword>
<name>A0A9W5T9L1_BABOV</name>
<evidence type="ECO:0000256" key="1">
    <source>
        <dbReference type="ARBA" id="ARBA00006335"/>
    </source>
</evidence>
<keyword evidence="6" id="KW-0269">Exonuclease</keyword>
<dbReference type="InterPro" id="IPR038772">
    <property type="entry name" value="Sph/SMPD2-like"/>
</dbReference>
<dbReference type="Pfam" id="PF03372">
    <property type="entry name" value="Exo_endo_phos"/>
    <property type="match status" value="1"/>
</dbReference>
<keyword evidence="6" id="KW-0255">Endonuclease</keyword>
<evidence type="ECO:0000313" key="7">
    <source>
        <dbReference type="Proteomes" id="UP001057455"/>
    </source>
</evidence>
<dbReference type="CDD" id="cd09078">
    <property type="entry name" value="nSMase"/>
    <property type="match status" value="1"/>
</dbReference>
<keyword evidence="4" id="KW-0378">Hydrolase</keyword>
<dbReference type="GO" id="GO:0004519">
    <property type="term" value="F:endonuclease activity"/>
    <property type="evidence" value="ECO:0007669"/>
    <property type="project" value="UniProtKB-KW"/>
</dbReference>
<dbReference type="InterPro" id="IPR017766">
    <property type="entry name" value="Sphingomyelinase/PLipase_C"/>
</dbReference>
<evidence type="ECO:0000256" key="4">
    <source>
        <dbReference type="ARBA" id="ARBA00022801"/>
    </source>
</evidence>
<keyword evidence="3" id="KW-0732">Signal</keyword>